<dbReference type="Gene3D" id="3.40.50.1110">
    <property type="entry name" value="SGNH hydrolase"/>
    <property type="match status" value="1"/>
</dbReference>
<evidence type="ECO:0000313" key="5">
    <source>
        <dbReference type="Proteomes" id="UP001603857"/>
    </source>
</evidence>
<protein>
    <recommendedName>
        <fullName evidence="6">SGNH hydrolase-type esterase domain-containing protein</fullName>
    </recommendedName>
</protein>
<comment type="caution">
    <text evidence="4">The sequence shown here is derived from an EMBL/GenBank/DDBJ whole genome shotgun (WGS) entry which is preliminary data.</text>
</comment>
<dbReference type="PANTHER" id="PTHR14209">
    <property type="entry name" value="ISOAMYL ACETATE-HYDROLYZING ESTERASE 1"/>
    <property type="match status" value="1"/>
</dbReference>
<dbReference type="InterPro" id="IPR045136">
    <property type="entry name" value="Iah1-like"/>
</dbReference>
<proteinExistence type="inferred from homology"/>
<dbReference type="Proteomes" id="UP001603857">
    <property type="component" value="Unassembled WGS sequence"/>
</dbReference>
<keyword evidence="2" id="KW-0378">Hydrolase</keyword>
<dbReference type="FunFam" id="3.40.50.1110:FF:000002">
    <property type="entry name" value="isoamyl acetate-hydrolyzing esterase 1 homolog"/>
    <property type="match status" value="1"/>
</dbReference>
<dbReference type="GO" id="GO:0016787">
    <property type="term" value="F:hydrolase activity"/>
    <property type="evidence" value="ECO:0007669"/>
    <property type="project" value="UniProtKB-KW"/>
</dbReference>
<dbReference type="Pfam" id="PF00657">
    <property type="entry name" value="Lipase_GDSL"/>
    <property type="match status" value="1"/>
</dbReference>
<evidence type="ECO:0000313" key="4">
    <source>
        <dbReference type="EMBL" id="KAL2341801.1"/>
    </source>
</evidence>
<evidence type="ECO:0000256" key="3">
    <source>
        <dbReference type="ARBA" id="ARBA00022963"/>
    </source>
</evidence>
<evidence type="ECO:0000256" key="2">
    <source>
        <dbReference type="ARBA" id="ARBA00022801"/>
    </source>
</evidence>
<sequence length="313" mass="34821">MSLSPHAFLVQCNELLALKICSLFQPKPLSALFNERCINIVSESAFSILHSPSLSKLHSFIISNFFLHQTHMTRPKIYLYGDSITEDSFSIGGWGASLAHHFSRTVDVLLRGYSGYNTRWALKVLDRVFPASPGGDGVSATAPVALTVFFGANDACLPDRCSAFQHVPLHEYKHNLQSIVSFFKKRWPSTLVVLITPPPIDEEARCRYPYVDNPQGLPERTNDAAGEYARVCMAVAGELGIPVVDLWTKMQQFPDWKKDFLSDGLHLTQSGNQVVFEEVITKLRDGGLSLESMPVDLPLIADIDPNNPLKSFQ</sequence>
<dbReference type="InterPro" id="IPR036514">
    <property type="entry name" value="SGNH_hydro_sf"/>
</dbReference>
<keyword evidence="3" id="KW-0442">Lipid degradation</keyword>
<organism evidence="4 5">
    <name type="scientific">Flemingia macrophylla</name>
    <dbReference type="NCBI Taxonomy" id="520843"/>
    <lineage>
        <taxon>Eukaryota</taxon>
        <taxon>Viridiplantae</taxon>
        <taxon>Streptophyta</taxon>
        <taxon>Embryophyta</taxon>
        <taxon>Tracheophyta</taxon>
        <taxon>Spermatophyta</taxon>
        <taxon>Magnoliopsida</taxon>
        <taxon>eudicotyledons</taxon>
        <taxon>Gunneridae</taxon>
        <taxon>Pentapetalae</taxon>
        <taxon>rosids</taxon>
        <taxon>fabids</taxon>
        <taxon>Fabales</taxon>
        <taxon>Fabaceae</taxon>
        <taxon>Papilionoideae</taxon>
        <taxon>50 kb inversion clade</taxon>
        <taxon>NPAAA clade</taxon>
        <taxon>indigoferoid/millettioid clade</taxon>
        <taxon>Phaseoleae</taxon>
        <taxon>Flemingia</taxon>
    </lineage>
</organism>
<gene>
    <name evidence="4" type="ORF">Fmac_009741</name>
</gene>
<comment type="similarity">
    <text evidence="1">Belongs to the 'GDSL' lipolytic enzyme family.</text>
</comment>
<name>A0ABD1N139_9FABA</name>
<dbReference type="AlphaFoldDB" id="A0ABD1N139"/>
<accession>A0ABD1N139</accession>
<keyword evidence="3" id="KW-0443">Lipid metabolism</keyword>
<dbReference type="PANTHER" id="PTHR14209:SF19">
    <property type="entry name" value="ISOAMYL ACETATE-HYDROLYZING ESTERASE 1 HOMOLOG"/>
    <property type="match status" value="1"/>
</dbReference>
<evidence type="ECO:0000256" key="1">
    <source>
        <dbReference type="ARBA" id="ARBA00008668"/>
    </source>
</evidence>
<dbReference type="CDD" id="cd01838">
    <property type="entry name" value="Isoamyl_acetate_hydrolase_like"/>
    <property type="match status" value="1"/>
</dbReference>
<dbReference type="EMBL" id="JBGMDY010000003">
    <property type="protein sequence ID" value="KAL2341801.1"/>
    <property type="molecule type" value="Genomic_DNA"/>
</dbReference>
<evidence type="ECO:0008006" key="6">
    <source>
        <dbReference type="Google" id="ProtNLM"/>
    </source>
</evidence>
<dbReference type="InterPro" id="IPR001087">
    <property type="entry name" value="GDSL"/>
</dbReference>
<reference evidence="4 5" key="1">
    <citation type="submission" date="2024-08" db="EMBL/GenBank/DDBJ databases">
        <title>Insights into the chromosomal genome structure of Flemingia macrophylla.</title>
        <authorList>
            <person name="Ding Y."/>
            <person name="Zhao Y."/>
            <person name="Bi W."/>
            <person name="Wu M."/>
            <person name="Zhao G."/>
            <person name="Gong Y."/>
            <person name="Li W."/>
            <person name="Zhang P."/>
        </authorList>
    </citation>
    <scope>NUCLEOTIDE SEQUENCE [LARGE SCALE GENOMIC DNA]</scope>
    <source>
        <strain evidence="4">DYQJB</strain>
        <tissue evidence="4">Leaf</tissue>
    </source>
</reference>
<dbReference type="GO" id="GO:0016042">
    <property type="term" value="P:lipid catabolic process"/>
    <property type="evidence" value="ECO:0007669"/>
    <property type="project" value="UniProtKB-KW"/>
</dbReference>
<keyword evidence="5" id="KW-1185">Reference proteome</keyword>
<dbReference type="SUPFAM" id="SSF52266">
    <property type="entry name" value="SGNH hydrolase"/>
    <property type="match status" value="1"/>
</dbReference>